<protein>
    <submittedName>
        <fullName evidence="2">Uncharacterized protein</fullName>
    </submittedName>
</protein>
<proteinExistence type="predicted"/>
<evidence type="ECO:0000313" key="3">
    <source>
        <dbReference type="Proteomes" id="UP000194737"/>
    </source>
</evidence>
<feature type="transmembrane region" description="Helical" evidence="1">
    <location>
        <begin position="87"/>
        <end position="106"/>
    </location>
</feature>
<organism evidence="2 3">
    <name type="scientific">Enterococcus faecium</name>
    <name type="common">Streptococcus faecium</name>
    <dbReference type="NCBI Taxonomy" id="1352"/>
    <lineage>
        <taxon>Bacteria</taxon>
        <taxon>Bacillati</taxon>
        <taxon>Bacillota</taxon>
        <taxon>Bacilli</taxon>
        <taxon>Lactobacillales</taxon>
        <taxon>Enterococcaceae</taxon>
        <taxon>Enterococcus</taxon>
    </lineage>
</organism>
<accession>A0AB73NIL4</accession>
<feature type="transmembrane region" description="Helical" evidence="1">
    <location>
        <begin position="55"/>
        <end position="75"/>
    </location>
</feature>
<feature type="transmembrane region" description="Helical" evidence="1">
    <location>
        <begin position="7"/>
        <end position="25"/>
    </location>
</feature>
<dbReference type="EMBL" id="NGLB01000001">
    <property type="protein sequence ID" value="OTN99176.1"/>
    <property type="molecule type" value="Genomic_DNA"/>
</dbReference>
<keyword evidence="1" id="KW-0472">Membrane</keyword>
<comment type="caution">
    <text evidence="2">The sequence shown here is derived from an EMBL/GenBank/DDBJ whole genome shotgun (WGS) entry which is preliminary data.</text>
</comment>
<sequence>MRKLHLFYSSTGVYTLCTIIFSVKLNRLNHYLLENGYDANPLELLQYNDYQAVKYFLYTLFYEIVGTILVVYYFNKFKNGLLENDEAIAAFVSIIVIIVLLVLLIYLIDNPILKAITIVVIVGFGLLYGNSK</sequence>
<evidence type="ECO:0000313" key="2">
    <source>
        <dbReference type="EMBL" id="OTN99176.1"/>
    </source>
</evidence>
<dbReference type="AlphaFoldDB" id="A0AB73NIL4"/>
<keyword evidence="1" id="KW-1133">Transmembrane helix</keyword>
<reference evidence="2 3" key="1">
    <citation type="submission" date="2017-05" db="EMBL/GenBank/DDBJ databases">
        <title>The Genome Sequence of Enterococcus faecium 6F2_DIV0138.</title>
        <authorList>
            <consortium name="The Broad Institute Genomics Platform"/>
            <consortium name="The Broad Institute Genomic Center for Infectious Diseases"/>
            <person name="Earl A."/>
            <person name="Manson A."/>
            <person name="Schwartman J."/>
            <person name="Gilmore M."/>
            <person name="Abouelleil A."/>
            <person name="Cao P."/>
            <person name="Chapman S."/>
            <person name="Cusick C."/>
            <person name="Shea T."/>
            <person name="Young S."/>
            <person name="Neafsey D."/>
            <person name="Nusbaum C."/>
            <person name="Birren B."/>
        </authorList>
    </citation>
    <scope>NUCLEOTIDE SEQUENCE [LARGE SCALE GENOMIC DNA]</scope>
    <source>
        <strain evidence="2 3">6F2_DIV0138</strain>
    </source>
</reference>
<dbReference type="Proteomes" id="UP000194737">
    <property type="component" value="Unassembled WGS sequence"/>
</dbReference>
<keyword evidence="1" id="KW-0812">Transmembrane</keyword>
<evidence type="ECO:0000256" key="1">
    <source>
        <dbReference type="SAM" id="Phobius"/>
    </source>
</evidence>
<gene>
    <name evidence="2" type="ORF">A5804_000662</name>
</gene>
<name>A0AB73NIL4_ENTFC</name>
<feature type="transmembrane region" description="Helical" evidence="1">
    <location>
        <begin position="112"/>
        <end position="129"/>
    </location>
</feature>